<feature type="chain" id="PRO_5039104995" evidence="1">
    <location>
        <begin position="23"/>
        <end position="503"/>
    </location>
</feature>
<dbReference type="InterPro" id="IPR011042">
    <property type="entry name" value="6-blade_b-propeller_TolB-like"/>
</dbReference>
<organism evidence="2 3">
    <name type="scientific">Geodermatophilus ruber</name>
    <dbReference type="NCBI Taxonomy" id="504800"/>
    <lineage>
        <taxon>Bacteria</taxon>
        <taxon>Bacillati</taxon>
        <taxon>Actinomycetota</taxon>
        <taxon>Actinomycetes</taxon>
        <taxon>Geodermatophilales</taxon>
        <taxon>Geodermatophilaceae</taxon>
        <taxon>Geodermatophilus</taxon>
    </lineage>
</organism>
<dbReference type="EMBL" id="FOSW01000008">
    <property type="protein sequence ID" value="SFL25746.1"/>
    <property type="molecule type" value="Genomic_DNA"/>
</dbReference>
<dbReference type="Gene3D" id="2.120.10.30">
    <property type="entry name" value="TolB, C-terminal domain"/>
    <property type="match status" value="1"/>
</dbReference>
<keyword evidence="1" id="KW-0732">Signal</keyword>
<gene>
    <name evidence="2" type="ORF">SAMN04488085_108180</name>
</gene>
<feature type="signal peptide" evidence="1">
    <location>
        <begin position="1"/>
        <end position="22"/>
    </location>
</feature>
<reference evidence="2 3" key="1">
    <citation type="submission" date="2016-10" db="EMBL/GenBank/DDBJ databases">
        <authorList>
            <person name="de Groot N.N."/>
        </authorList>
    </citation>
    <scope>NUCLEOTIDE SEQUENCE [LARGE SCALE GENOMIC DNA]</scope>
    <source>
        <strain evidence="2 3">DSM 45317</strain>
    </source>
</reference>
<evidence type="ECO:0000256" key="1">
    <source>
        <dbReference type="SAM" id="SignalP"/>
    </source>
</evidence>
<proteinExistence type="predicted"/>
<evidence type="ECO:0000313" key="2">
    <source>
        <dbReference type="EMBL" id="SFL25746.1"/>
    </source>
</evidence>
<evidence type="ECO:0000313" key="3">
    <source>
        <dbReference type="Proteomes" id="UP000199152"/>
    </source>
</evidence>
<protein>
    <submittedName>
        <fullName evidence="2">Uncharacterized protein</fullName>
    </submittedName>
</protein>
<name>A0A1I4G9F6_9ACTN</name>
<dbReference type="STRING" id="504800.SAMN04488085_108180"/>
<dbReference type="AlphaFoldDB" id="A0A1I4G9F6"/>
<dbReference type="Proteomes" id="UP000199152">
    <property type="component" value="Unassembled WGS sequence"/>
</dbReference>
<dbReference type="InParanoid" id="A0A1I4G9F6"/>
<sequence length="503" mass="51408">MVIVRIPTAVRVVLVLAVVAGGAVVTQETAQAAALAATLVAQHSTSGWGRPSPDPSGITYDPRTNQLLISDGEVEETPLYAGTNLFVSSLTGQQAADFPGGTSLPWSREPTGAGFRPATGNLYVSDDDADRIFEVVPGADGRYGTPDDGVTSFSTRPLGGDAEDVTIDMDVASNGHLLVIDGVAKDVFDYGPGANGRFDGVPPAGDDTVVAFDVARYGARDPEGIEFHPERGTILVLDGPSRTVYELDRQGGLLNTISIAAANPRKAAGITLAPASNGSGGQNLYIVDRGVDNDTNPSENDGRFYELAVTLPPLPGAPVDGLGGPGGLDAPVRAGADDAEERASTGAVGLTSGDLNLGQDGTRPQTVALRFTGVAVPAGARVTNAWVQFQVDEASTAAASLSIVGEAAADAGPLTTTARNISARARTAATVAWAPAPWPTVGARTADQRTPALTGVLQEIVARPGWASGNALVLMVTGTGTRVAEAFNGGAARAPVLHVEYTV</sequence>
<keyword evidence="3" id="KW-1185">Reference proteome</keyword>
<dbReference type="SUPFAM" id="SSF50956">
    <property type="entry name" value="Thermostable phytase (3-phytase)"/>
    <property type="match status" value="1"/>
</dbReference>
<accession>A0A1I4G9F6</accession>